<sequence length="531" mass="59859">MASDTTVSSLPSAVVHAQLWLRAKVTEPVQLPWISTSLHPLVLLTLVCSVLYLLTPPRTKKQRLVPNIPVVGVGVGGIGAARKRFLSESRDMLLEGYRKYGGNGGMFYVPSPLGERLMIPPKYVEELKSAPVDKVDFVATFIEMFEGKYTTMGSRSTLHPRTVKHQLNQNLINVMPAVEAEIRDAFAAQIPPCEDWTALNMADKFVQIVARVSSRMFGGTALSQHDEWVQSTINFATDGFIGAQKLKKTPVWLRPIASRFMPEIQKISHHYDVARKVLIPLLQERDKTGERPLDLLQWMKENAQGEETDYNYIAEIQLKVSFAAIHTSAAAPTQLIYDLCAMPEYIEPLRDEIIQALREENGKLTKQAFLKMPRLDSFMKESQRFNPLLLITFERLVTDDLTLSDGFTIPANTQIGVPTHAVTMDSTLYPDPEKFDGFRFHRLKSHDPIAASRQVYAASNLASMSFGYGRHACPGRFFASNEIKAIMVYLLLNYDFKFPEGQQRPPSLVVETQYLPNHAATVLMRKRTPEF</sequence>
<dbReference type="EMBL" id="VXIS01000053">
    <property type="protein sequence ID" value="KAA8909879.1"/>
    <property type="molecule type" value="Genomic_DNA"/>
</dbReference>
<dbReference type="AlphaFoldDB" id="A0A5J5F231"/>
<evidence type="ECO:0000256" key="5">
    <source>
        <dbReference type="ARBA" id="ARBA00023004"/>
    </source>
</evidence>
<dbReference type="InterPro" id="IPR036396">
    <property type="entry name" value="Cyt_P450_sf"/>
</dbReference>
<keyword evidence="6 8" id="KW-0503">Monooxygenase</keyword>
<keyword evidence="5 7" id="KW-0408">Iron</keyword>
<dbReference type="CDD" id="cd11041">
    <property type="entry name" value="CYP503A1-like"/>
    <property type="match status" value="1"/>
</dbReference>
<keyword evidence="11" id="KW-1185">Reference proteome</keyword>
<evidence type="ECO:0000256" key="2">
    <source>
        <dbReference type="ARBA" id="ARBA00010617"/>
    </source>
</evidence>
<comment type="similarity">
    <text evidence="2 8">Belongs to the cytochrome P450 family.</text>
</comment>
<accession>A0A5J5F231</accession>
<evidence type="ECO:0000256" key="8">
    <source>
        <dbReference type="RuleBase" id="RU000461"/>
    </source>
</evidence>
<dbReference type="InParanoid" id="A0A5J5F231"/>
<dbReference type="InterPro" id="IPR001128">
    <property type="entry name" value="Cyt_P450"/>
</dbReference>
<dbReference type="GO" id="GO:0016705">
    <property type="term" value="F:oxidoreductase activity, acting on paired donors, with incorporation or reduction of molecular oxygen"/>
    <property type="evidence" value="ECO:0007669"/>
    <property type="project" value="InterPro"/>
</dbReference>
<keyword evidence="4 8" id="KW-0560">Oxidoreductase</keyword>
<comment type="cofactor">
    <cofactor evidence="1 7">
        <name>heme</name>
        <dbReference type="ChEBI" id="CHEBI:30413"/>
    </cofactor>
</comment>
<feature type="transmembrane region" description="Helical" evidence="9">
    <location>
        <begin position="31"/>
        <end position="54"/>
    </location>
</feature>
<evidence type="ECO:0000313" key="11">
    <source>
        <dbReference type="Proteomes" id="UP000326924"/>
    </source>
</evidence>
<dbReference type="Pfam" id="PF00067">
    <property type="entry name" value="p450"/>
    <property type="match status" value="1"/>
</dbReference>
<dbReference type="OrthoDB" id="1844152at2759"/>
<evidence type="ECO:0000256" key="4">
    <source>
        <dbReference type="ARBA" id="ARBA00023002"/>
    </source>
</evidence>
<name>A0A5J5F231_9PEZI</name>
<evidence type="ECO:0000256" key="7">
    <source>
        <dbReference type="PIRSR" id="PIRSR602403-1"/>
    </source>
</evidence>
<reference evidence="10 11" key="1">
    <citation type="submission" date="2019-09" db="EMBL/GenBank/DDBJ databases">
        <title>Draft genome of the ectomycorrhizal ascomycete Sphaerosporella brunnea.</title>
        <authorList>
            <consortium name="DOE Joint Genome Institute"/>
            <person name="Benucci G.M."/>
            <person name="Marozzi G."/>
            <person name="Antonielli L."/>
            <person name="Sanchez S."/>
            <person name="Marco P."/>
            <person name="Wang X."/>
            <person name="Falini L.B."/>
            <person name="Barry K."/>
            <person name="Haridas S."/>
            <person name="Lipzen A."/>
            <person name="Labutti K."/>
            <person name="Grigoriev I.V."/>
            <person name="Murat C."/>
            <person name="Martin F."/>
            <person name="Albertini E."/>
            <person name="Donnini D."/>
            <person name="Bonito G."/>
        </authorList>
    </citation>
    <scope>NUCLEOTIDE SEQUENCE [LARGE SCALE GENOMIC DNA]</scope>
    <source>
        <strain evidence="10 11">Sb_GMNB300</strain>
    </source>
</reference>
<keyword evidence="7 8" id="KW-0349">Heme</keyword>
<keyword evidence="9" id="KW-1133">Transmembrane helix</keyword>
<dbReference type="GO" id="GO:0004497">
    <property type="term" value="F:monooxygenase activity"/>
    <property type="evidence" value="ECO:0007669"/>
    <property type="project" value="UniProtKB-KW"/>
</dbReference>
<dbReference type="InterPro" id="IPR002403">
    <property type="entry name" value="Cyt_P450_E_grp-IV"/>
</dbReference>
<dbReference type="Proteomes" id="UP000326924">
    <property type="component" value="Unassembled WGS sequence"/>
</dbReference>
<keyword evidence="9" id="KW-0472">Membrane</keyword>
<dbReference type="PRINTS" id="PR00465">
    <property type="entry name" value="EP450IV"/>
</dbReference>
<evidence type="ECO:0000256" key="9">
    <source>
        <dbReference type="SAM" id="Phobius"/>
    </source>
</evidence>
<gene>
    <name evidence="10" type="ORF">FN846DRAFT_941218</name>
</gene>
<evidence type="ECO:0000256" key="6">
    <source>
        <dbReference type="ARBA" id="ARBA00023033"/>
    </source>
</evidence>
<dbReference type="SUPFAM" id="SSF48264">
    <property type="entry name" value="Cytochrome P450"/>
    <property type="match status" value="1"/>
</dbReference>
<evidence type="ECO:0000256" key="1">
    <source>
        <dbReference type="ARBA" id="ARBA00001971"/>
    </source>
</evidence>
<comment type="caution">
    <text evidence="10">The sequence shown here is derived from an EMBL/GenBank/DDBJ whole genome shotgun (WGS) entry which is preliminary data.</text>
</comment>
<feature type="binding site" description="axial binding residue" evidence="7">
    <location>
        <position position="473"/>
    </location>
    <ligand>
        <name>heme</name>
        <dbReference type="ChEBI" id="CHEBI:30413"/>
    </ligand>
    <ligandPart>
        <name>Fe</name>
        <dbReference type="ChEBI" id="CHEBI:18248"/>
    </ligandPart>
</feature>
<proteinExistence type="inferred from homology"/>
<evidence type="ECO:0000313" key="10">
    <source>
        <dbReference type="EMBL" id="KAA8909879.1"/>
    </source>
</evidence>
<evidence type="ECO:0000256" key="3">
    <source>
        <dbReference type="ARBA" id="ARBA00022723"/>
    </source>
</evidence>
<dbReference type="PANTHER" id="PTHR46206:SF6">
    <property type="entry name" value="CYTOCHROME P450 MONOOXYGENASE AN1598-RELATED"/>
    <property type="match status" value="1"/>
</dbReference>
<dbReference type="Gene3D" id="1.10.630.10">
    <property type="entry name" value="Cytochrome P450"/>
    <property type="match status" value="1"/>
</dbReference>
<dbReference type="PROSITE" id="PS00086">
    <property type="entry name" value="CYTOCHROME_P450"/>
    <property type="match status" value="1"/>
</dbReference>
<dbReference type="GO" id="GO:0020037">
    <property type="term" value="F:heme binding"/>
    <property type="evidence" value="ECO:0007669"/>
    <property type="project" value="InterPro"/>
</dbReference>
<keyword evidence="9" id="KW-0812">Transmembrane</keyword>
<dbReference type="InterPro" id="IPR017972">
    <property type="entry name" value="Cyt_P450_CS"/>
</dbReference>
<protein>
    <submittedName>
        <fullName evidence="10">Putative cytochrome P450</fullName>
    </submittedName>
</protein>
<dbReference type="PANTHER" id="PTHR46206">
    <property type="entry name" value="CYTOCHROME P450"/>
    <property type="match status" value="1"/>
</dbReference>
<keyword evidence="3 7" id="KW-0479">Metal-binding</keyword>
<organism evidence="10 11">
    <name type="scientific">Sphaerosporella brunnea</name>
    <dbReference type="NCBI Taxonomy" id="1250544"/>
    <lineage>
        <taxon>Eukaryota</taxon>
        <taxon>Fungi</taxon>
        <taxon>Dikarya</taxon>
        <taxon>Ascomycota</taxon>
        <taxon>Pezizomycotina</taxon>
        <taxon>Pezizomycetes</taxon>
        <taxon>Pezizales</taxon>
        <taxon>Pyronemataceae</taxon>
        <taxon>Sphaerosporella</taxon>
    </lineage>
</organism>
<dbReference type="GO" id="GO:0005506">
    <property type="term" value="F:iron ion binding"/>
    <property type="evidence" value="ECO:0007669"/>
    <property type="project" value="InterPro"/>
</dbReference>